<protein>
    <submittedName>
        <fullName evidence="2">Uncharacterized protein</fullName>
    </submittedName>
</protein>
<evidence type="ECO:0000256" key="1">
    <source>
        <dbReference type="SAM" id="Phobius"/>
    </source>
</evidence>
<name>A0A154BPU0_ANASB</name>
<evidence type="ECO:0000313" key="3">
    <source>
        <dbReference type="Proteomes" id="UP000076268"/>
    </source>
</evidence>
<keyword evidence="1" id="KW-0472">Membrane</keyword>
<sequence length="168" mass="18540">MLFDLVYLLIFAYVGLAVGTMIRLKGKMSMSILPLFGLFSPAVIIVALPLPLMKSFLCDKEDPLLMRTFNALLVPVFCLAFYPNVIDIIVDSFTTSTHSACNLTTMILQDNSTCEVIHNDKLNTPLEEAAGEQANDHARLSLGCLQDVAIVLEHIICLFKEKSIFASV</sequence>
<keyword evidence="3" id="KW-1185">Reference proteome</keyword>
<keyword evidence="1" id="KW-0812">Transmembrane</keyword>
<feature type="transmembrane region" description="Helical" evidence="1">
    <location>
        <begin position="6"/>
        <end position="24"/>
    </location>
</feature>
<evidence type="ECO:0000313" key="2">
    <source>
        <dbReference type="EMBL" id="KYZ75518.1"/>
    </source>
</evidence>
<reference evidence="2 3" key="1">
    <citation type="submission" date="2016-02" db="EMBL/GenBank/DDBJ databases">
        <title>Anaerosporomusa subterraneum gen. nov., sp. nov., a spore-forming obligate anaerobe isolated from saprolite.</title>
        <authorList>
            <person name="Choi J.K."/>
            <person name="Shah M."/>
            <person name="Yee N."/>
        </authorList>
    </citation>
    <scope>NUCLEOTIDE SEQUENCE [LARGE SCALE GENOMIC DNA]</scope>
    <source>
        <strain evidence="2 3">RU4</strain>
    </source>
</reference>
<feature type="transmembrane region" description="Helical" evidence="1">
    <location>
        <begin position="31"/>
        <end position="52"/>
    </location>
</feature>
<gene>
    <name evidence="2" type="ORF">AXX12_12450</name>
</gene>
<accession>A0A154BPU0</accession>
<organism evidence="2 3">
    <name type="scientific">Anaerosporomusa subterranea</name>
    <dbReference type="NCBI Taxonomy" id="1794912"/>
    <lineage>
        <taxon>Bacteria</taxon>
        <taxon>Bacillati</taxon>
        <taxon>Bacillota</taxon>
        <taxon>Negativicutes</taxon>
        <taxon>Acetonemataceae</taxon>
        <taxon>Anaerosporomusa</taxon>
    </lineage>
</organism>
<comment type="caution">
    <text evidence="2">The sequence shown here is derived from an EMBL/GenBank/DDBJ whole genome shotgun (WGS) entry which is preliminary data.</text>
</comment>
<dbReference type="AlphaFoldDB" id="A0A154BPU0"/>
<dbReference type="Proteomes" id="UP000076268">
    <property type="component" value="Unassembled WGS sequence"/>
</dbReference>
<dbReference type="EMBL" id="LSGP01000023">
    <property type="protein sequence ID" value="KYZ75518.1"/>
    <property type="molecule type" value="Genomic_DNA"/>
</dbReference>
<proteinExistence type="predicted"/>
<keyword evidence="1" id="KW-1133">Transmembrane helix</keyword>
<dbReference type="RefSeq" id="WP_066244192.1">
    <property type="nucleotide sequence ID" value="NZ_LSGP01000023.1"/>
</dbReference>
<feature type="transmembrane region" description="Helical" evidence="1">
    <location>
        <begin position="64"/>
        <end position="82"/>
    </location>
</feature>